<protein>
    <submittedName>
        <fullName evidence="1">DUF4219 domain-containing protein/UBN2 domain-containing protein</fullName>
    </submittedName>
</protein>
<organism evidence="1 2">
    <name type="scientific">Cephalotus follicularis</name>
    <name type="common">Albany pitcher plant</name>
    <dbReference type="NCBI Taxonomy" id="3775"/>
    <lineage>
        <taxon>Eukaryota</taxon>
        <taxon>Viridiplantae</taxon>
        <taxon>Streptophyta</taxon>
        <taxon>Embryophyta</taxon>
        <taxon>Tracheophyta</taxon>
        <taxon>Spermatophyta</taxon>
        <taxon>Magnoliopsida</taxon>
        <taxon>eudicotyledons</taxon>
        <taxon>Gunneridae</taxon>
        <taxon>Pentapetalae</taxon>
        <taxon>rosids</taxon>
        <taxon>fabids</taxon>
        <taxon>Oxalidales</taxon>
        <taxon>Cephalotaceae</taxon>
        <taxon>Cephalotus</taxon>
    </lineage>
</organism>
<evidence type="ECO:0000313" key="1">
    <source>
        <dbReference type="EMBL" id="GAV70080.1"/>
    </source>
</evidence>
<dbReference type="EMBL" id="BDDD01000777">
    <property type="protein sequence ID" value="GAV70080.1"/>
    <property type="molecule type" value="Genomic_DNA"/>
</dbReference>
<sequence length="14" mass="1723">EFEMSLMGELNYFL</sequence>
<dbReference type="OrthoDB" id="1418274at2759"/>
<gene>
    <name evidence="1" type="ORF">CFOL_v3_13579</name>
</gene>
<evidence type="ECO:0000313" key="2">
    <source>
        <dbReference type="Proteomes" id="UP000187406"/>
    </source>
</evidence>
<dbReference type="Proteomes" id="UP000187406">
    <property type="component" value="Unassembled WGS sequence"/>
</dbReference>
<name>A0A1Q3BPY8_CEPFO</name>
<accession>A0A1Q3BPY8</accession>
<feature type="non-terminal residue" evidence="1">
    <location>
        <position position="1"/>
    </location>
</feature>
<proteinExistence type="predicted"/>
<keyword evidence="2" id="KW-1185">Reference proteome</keyword>
<comment type="caution">
    <text evidence="1">The sequence shown here is derived from an EMBL/GenBank/DDBJ whole genome shotgun (WGS) entry which is preliminary data.</text>
</comment>
<reference evidence="2" key="1">
    <citation type="submission" date="2016-04" db="EMBL/GenBank/DDBJ databases">
        <title>Cephalotus genome sequencing.</title>
        <authorList>
            <person name="Fukushima K."/>
            <person name="Hasebe M."/>
            <person name="Fang X."/>
        </authorList>
    </citation>
    <scope>NUCLEOTIDE SEQUENCE [LARGE SCALE GENOMIC DNA]</scope>
    <source>
        <strain evidence="2">cv. St1</strain>
    </source>
</reference>